<keyword evidence="3" id="KW-1185">Reference proteome</keyword>
<protein>
    <submittedName>
        <fullName evidence="2">Pilus assembly protein N-terminal domain-containing protein</fullName>
    </submittedName>
</protein>
<dbReference type="EMBL" id="JBANDX010000292">
    <property type="protein sequence ID" value="MEL0611434.1"/>
    <property type="molecule type" value="Genomic_DNA"/>
</dbReference>
<dbReference type="Pfam" id="PF13629">
    <property type="entry name" value="T2SS-T3SS_pil_N"/>
    <property type="match status" value="1"/>
</dbReference>
<feature type="non-terminal residue" evidence="2">
    <location>
        <position position="1"/>
    </location>
</feature>
<dbReference type="InterPro" id="IPR032789">
    <property type="entry name" value="T2SS-T3SS_pil_N"/>
</dbReference>
<feature type="non-terminal residue" evidence="2">
    <location>
        <position position="71"/>
    </location>
</feature>
<accession>A0ABU9FYX5</accession>
<evidence type="ECO:0000259" key="1">
    <source>
        <dbReference type="Pfam" id="PF13629"/>
    </source>
</evidence>
<name>A0ABU9FYX5_9VIBR</name>
<comment type="caution">
    <text evidence="2">The sequence shown here is derived from an EMBL/GenBank/DDBJ whole genome shotgun (WGS) entry which is preliminary data.</text>
</comment>
<evidence type="ECO:0000313" key="2">
    <source>
        <dbReference type="EMBL" id="MEL0611434.1"/>
    </source>
</evidence>
<reference evidence="2 3" key="1">
    <citation type="submission" date="2024-02" db="EMBL/GenBank/DDBJ databases">
        <title>Bacteria isolated from the canopy kelp, Nereocystis luetkeana.</title>
        <authorList>
            <person name="Pfister C.A."/>
            <person name="Younker I.T."/>
            <person name="Light S.H."/>
        </authorList>
    </citation>
    <scope>NUCLEOTIDE SEQUENCE [LARGE SCALE GENOMIC DNA]</scope>
    <source>
        <strain evidence="2 3">TI.1.15</strain>
    </source>
</reference>
<feature type="domain" description="Pilus formation protein N-terminal" evidence="1">
    <location>
        <begin position="15"/>
        <end position="65"/>
    </location>
</feature>
<sequence length="71" mass="7873">GLLSITNTFAAHRSITLHDGQHIQLKSPIGQVIINNPDIVDYKIINDNTRVVFANAIGQSRLIVYCIDEDV</sequence>
<gene>
    <name evidence="2" type="ORF">V8Z71_24595</name>
</gene>
<evidence type="ECO:0000313" key="3">
    <source>
        <dbReference type="Proteomes" id="UP001377160"/>
    </source>
</evidence>
<dbReference type="RefSeq" id="WP_341636265.1">
    <property type="nucleotide sequence ID" value="NZ_JBANDX010000292.1"/>
</dbReference>
<dbReference type="Proteomes" id="UP001377160">
    <property type="component" value="Unassembled WGS sequence"/>
</dbReference>
<organism evidence="2 3">
    <name type="scientific">Vibrio echinoideorum</name>
    <dbReference type="NCBI Taxonomy" id="2100116"/>
    <lineage>
        <taxon>Bacteria</taxon>
        <taxon>Pseudomonadati</taxon>
        <taxon>Pseudomonadota</taxon>
        <taxon>Gammaproteobacteria</taxon>
        <taxon>Vibrionales</taxon>
        <taxon>Vibrionaceae</taxon>
        <taxon>Vibrio</taxon>
    </lineage>
</organism>
<proteinExistence type="predicted"/>